<sequence>MITSNNATTDSSASTTTTSQSVLDMVVIKTVPVDRVWLMRHIVMYPHEPFDFIKIDGDDTTALHYGVYIKQSGQDNNNNNNDVVDKEESLLLVSVVSLFVNGQKDEAQFRKFATLEQHQSRGYGTKLLGYLIEKVKEMGISKLWCSAREAKSSFYTRFGLIQVGQPYTKNNIKMIRMEMIINQQQ</sequence>
<reference evidence="3" key="1">
    <citation type="journal article" date="2011" name="Genome Res.">
        <title>Phylogeny-wide analysis of social amoeba genomes highlights ancient origins for complex intercellular communication.</title>
        <authorList>
            <person name="Heidel A.J."/>
            <person name="Lawal H.M."/>
            <person name="Felder M."/>
            <person name="Schilde C."/>
            <person name="Helps N.R."/>
            <person name="Tunggal B."/>
            <person name="Rivero F."/>
            <person name="John U."/>
            <person name="Schleicher M."/>
            <person name="Eichinger L."/>
            <person name="Platzer M."/>
            <person name="Noegel A.A."/>
            <person name="Schaap P."/>
            <person name="Gloeckner G."/>
        </authorList>
    </citation>
    <scope>NUCLEOTIDE SEQUENCE [LARGE SCALE GENOMIC DNA]</scope>
    <source>
        <strain evidence="3">SH3</strain>
    </source>
</reference>
<dbReference type="PROSITE" id="PS51186">
    <property type="entry name" value="GNAT"/>
    <property type="match status" value="1"/>
</dbReference>
<evidence type="ECO:0000313" key="2">
    <source>
        <dbReference type="EMBL" id="EGG16964.1"/>
    </source>
</evidence>
<evidence type="ECO:0000259" key="1">
    <source>
        <dbReference type="PROSITE" id="PS51186"/>
    </source>
</evidence>
<proteinExistence type="predicted"/>
<feature type="domain" description="N-acetyltransferase" evidence="1">
    <location>
        <begin position="42"/>
        <end position="182"/>
    </location>
</feature>
<dbReference type="EMBL" id="GL883021">
    <property type="protein sequence ID" value="EGG16964.1"/>
    <property type="molecule type" value="Genomic_DNA"/>
</dbReference>
<keyword evidence="3" id="KW-1185">Reference proteome</keyword>
<dbReference type="KEGG" id="dfa:DFA_07945"/>
<dbReference type="Gene3D" id="3.40.630.30">
    <property type="match status" value="1"/>
</dbReference>
<dbReference type="GO" id="GO:0016747">
    <property type="term" value="F:acyltransferase activity, transferring groups other than amino-acyl groups"/>
    <property type="evidence" value="ECO:0007669"/>
    <property type="project" value="InterPro"/>
</dbReference>
<dbReference type="RefSeq" id="XP_004355438.1">
    <property type="nucleotide sequence ID" value="XM_004355386.1"/>
</dbReference>
<gene>
    <name evidence="2" type="ORF">DFA_07945</name>
</gene>
<accession>F4Q4A2</accession>
<dbReference type="InterPro" id="IPR016181">
    <property type="entry name" value="Acyl_CoA_acyltransferase"/>
</dbReference>
<protein>
    <recommendedName>
        <fullName evidence="1">N-acetyltransferase domain-containing protein</fullName>
    </recommendedName>
</protein>
<dbReference type="GeneID" id="14869754"/>
<organism evidence="2 3">
    <name type="scientific">Cavenderia fasciculata</name>
    <name type="common">Slime mold</name>
    <name type="synonym">Dictyostelium fasciculatum</name>
    <dbReference type="NCBI Taxonomy" id="261658"/>
    <lineage>
        <taxon>Eukaryota</taxon>
        <taxon>Amoebozoa</taxon>
        <taxon>Evosea</taxon>
        <taxon>Eumycetozoa</taxon>
        <taxon>Dictyostelia</taxon>
        <taxon>Acytosteliales</taxon>
        <taxon>Cavenderiaceae</taxon>
        <taxon>Cavenderia</taxon>
    </lineage>
</organism>
<evidence type="ECO:0000313" key="3">
    <source>
        <dbReference type="Proteomes" id="UP000007797"/>
    </source>
</evidence>
<dbReference type="Proteomes" id="UP000007797">
    <property type="component" value="Unassembled WGS sequence"/>
</dbReference>
<name>F4Q4A2_CACFS</name>
<dbReference type="Pfam" id="PF13673">
    <property type="entry name" value="Acetyltransf_10"/>
    <property type="match status" value="1"/>
</dbReference>
<dbReference type="OMA" id="WCDARES"/>
<dbReference type="OrthoDB" id="410198at2759"/>
<dbReference type="SUPFAM" id="SSF55729">
    <property type="entry name" value="Acyl-CoA N-acyltransferases (Nat)"/>
    <property type="match status" value="1"/>
</dbReference>
<dbReference type="AlphaFoldDB" id="F4Q4A2"/>
<dbReference type="InterPro" id="IPR000182">
    <property type="entry name" value="GNAT_dom"/>
</dbReference>
<dbReference type="CDD" id="cd04301">
    <property type="entry name" value="NAT_SF"/>
    <property type="match status" value="1"/>
</dbReference>